<feature type="transmembrane region" description="Helical" evidence="5">
    <location>
        <begin position="20"/>
        <end position="41"/>
    </location>
</feature>
<feature type="transmembrane region" description="Helical" evidence="5">
    <location>
        <begin position="327"/>
        <end position="344"/>
    </location>
</feature>
<dbReference type="STRING" id="451379.A0A0N5AN00"/>
<dbReference type="SUPFAM" id="SSF103473">
    <property type="entry name" value="MFS general substrate transporter"/>
    <property type="match status" value="1"/>
</dbReference>
<keyword evidence="4 5" id="KW-0472">Membrane</keyword>
<feature type="domain" description="Major facilitator superfamily (MFS) profile" evidence="6">
    <location>
        <begin position="28"/>
        <end position="533"/>
    </location>
</feature>
<dbReference type="PANTHER" id="PTHR24064">
    <property type="entry name" value="SOLUTE CARRIER FAMILY 22 MEMBER"/>
    <property type="match status" value="1"/>
</dbReference>
<dbReference type="CDD" id="cd17317">
    <property type="entry name" value="MFS_SLC22"/>
    <property type="match status" value="1"/>
</dbReference>
<feature type="transmembrane region" description="Helical" evidence="5">
    <location>
        <begin position="442"/>
        <end position="466"/>
    </location>
</feature>
<dbReference type="Gene3D" id="1.20.1250.20">
    <property type="entry name" value="MFS general substrate transporter like domains"/>
    <property type="match status" value="1"/>
</dbReference>
<evidence type="ECO:0000256" key="2">
    <source>
        <dbReference type="ARBA" id="ARBA00022692"/>
    </source>
</evidence>
<feature type="transmembrane region" description="Helical" evidence="5">
    <location>
        <begin position="239"/>
        <end position="257"/>
    </location>
</feature>
<proteinExistence type="predicted"/>
<feature type="transmembrane region" description="Helical" evidence="5">
    <location>
        <begin position="177"/>
        <end position="198"/>
    </location>
</feature>
<dbReference type="InterPro" id="IPR036259">
    <property type="entry name" value="MFS_trans_sf"/>
</dbReference>
<keyword evidence="3 5" id="KW-1133">Transmembrane helix</keyword>
<sequence>MKFDEFLFTHLGEFGRYQMIQFALICIPSMFVAMNSLSWTFTAANLPHRCRISDQEPLNSSYWTNSNQLHSISCNASDGLCRYETCRLGNENKCPYGYLYDHSEIKNSAISQWDIVCDRSVLKAIIQSLYYVGQMTGSFIFGVLGDRIGRKKVFFMSLVILMASSALSAIAPHWTLFGLLRLAIGLSHPGIFGVGVVLGTELVGPSKRKIALVLSCIFFSLGQVVLGLLAYHIRDYQVLQLAISMPILIFISYWWLIPESARWLVSLKRYNEANEILQRAANINKVNLPDKWWEQLDLIEGKKDEEKSKPKYGYMDLFKTPIIRKRILVSIYLWPVVSMVYYGVSMKTDFLGGDLYFTFIIGSISEIPALLFLHFGADRIGRKPIFGGSYIVAAFCMLSNLLLPPDGNYRVYSFYFSLLKFVIKVFSVNISNLQITVIAAHWSLSLLQFIFTKASITICYAAIYMITSELFPTVIRNTAIGCCSTVARLGSISASYIAMWLVESVGSWAMVIPFGSCALIAGLLVFLIVPETMGQALPETIEELECPESFNNKKEMSLIQNFNKGNNA</sequence>
<feature type="transmembrane region" description="Helical" evidence="5">
    <location>
        <begin position="385"/>
        <end position="403"/>
    </location>
</feature>
<feature type="transmembrane region" description="Helical" evidence="5">
    <location>
        <begin position="153"/>
        <end position="171"/>
    </location>
</feature>
<feature type="transmembrane region" description="Helical" evidence="5">
    <location>
        <begin position="409"/>
        <end position="430"/>
    </location>
</feature>
<protein>
    <submittedName>
        <fullName evidence="8">MFS domain-containing protein</fullName>
    </submittedName>
</protein>
<dbReference type="InterPro" id="IPR020846">
    <property type="entry name" value="MFS_dom"/>
</dbReference>
<evidence type="ECO:0000256" key="1">
    <source>
        <dbReference type="ARBA" id="ARBA00004141"/>
    </source>
</evidence>
<evidence type="ECO:0000256" key="5">
    <source>
        <dbReference type="SAM" id="Phobius"/>
    </source>
</evidence>
<evidence type="ECO:0000313" key="7">
    <source>
        <dbReference type="Proteomes" id="UP000046393"/>
    </source>
</evidence>
<dbReference type="Pfam" id="PF00083">
    <property type="entry name" value="Sugar_tr"/>
    <property type="match status" value="1"/>
</dbReference>
<name>A0A0N5AN00_9BILA</name>
<evidence type="ECO:0000313" key="8">
    <source>
        <dbReference type="WBParaSite" id="SMUV_0000597401-mRNA-1"/>
    </source>
</evidence>
<feature type="transmembrane region" description="Helical" evidence="5">
    <location>
        <begin position="356"/>
        <end position="373"/>
    </location>
</feature>
<dbReference type="AlphaFoldDB" id="A0A0N5AN00"/>
<dbReference type="WBParaSite" id="SMUV_0000597401-mRNA-1">
    <property type="protein sequence ID" value="SMUV_0000597401-mRNA-1"/>
    <property type="gene ID" value="SMUV_0000597401"/>
</dbReference>
<evidence type="ECO:0000259" key="6">
    <source>
        <dbReference type="PROSITE" id="PS50850"/>
    </source>
</evidence>
<organism evidence="7 8">
    <name type="scientific">Syphacia muris</name>
    <dbReference type="NCBI Taxonomy" id="451379"/>
    <lineage>
        <taxon>Eukaryota</taxon>
        <taxon>Metazoa</taxon>
        <taxon>Ecdysozoa</taxon>
        <taxon>Nematoda</taxon>
        <taxon>Chromadorea</taxon>
        <taxon>Rhabditida</taxon>
        <taxon>Spirurina</taxon>
        <taxon>Oxyuridomorpha</taxon>
        <taxon>Oxyuroidea</taxon>
        <taxon>Oxyuridae</taxon>
        <taxon>Syphacia</taxon>
    </lineage>
</organism>
<keyword evidence="2 5" id="KW-0812">Transmembrane</keyword>
<dbReference type="GO" id="GO:0022857">
    <property type="term" value="F:transmembrane transporter activity"/>
    <property type="evidence" value="ECO:0007669"/>
    <property type="project" value="InterPro"/>
</dbReference>
<dbReference type="GO" id="GO:0016020">
    <property type="term" value="C:membrane"/>
    <property type="evidence" value="ECO:0007669"/>
    <property type="project" value="UniProtKB-SubCell"/>
</dbReference>
<comment type="subcellular location">
    <subcellularLocation>
        <location evidence="1">Membrane</location>
        <topology evidence="1">Multi-pass membrane protein</topology>
    </subcellularLocation>
</comment>
<dbReference type="PROSITE" id="PS50850">
    <property type="entry name" value="MFS"/>
    <property type="match status" value="1"/>
</dbReference>
<evidence type="ECO:0000256" key="3">
    <source>
        <dbReference type="ARBA" id="ARBA00022989"/>
    </source>
</evidence>
<keyword evidence="7" id="KW-1185">Reference proteome</keyword>
<dbReference type="InterPro" id="IPR005828">
    <property type="entry name" value="MFS_sugar_transport-like"/>
</dbReference>
<feature type="transmembrane region" description="Helical" evidence="5">
    <location>
        <begin position="508"/>
        <end position="529"/>
    </location>
</feature>
<accession>A0A0N5AN00</accession>
<dbReference type="Proteomes" id="UP000046393">
    <property type="component" value="Unplaced"/>
</dbReference>
<evidence type="ECO:0000256" key="4">
    <source>
        <dbReference type="ARBA" id="ARBA00023136"/>
    </source>
</evidence>
<feature type="transmembrane region" description="Helical" evidence="5">
    <location>
        <begin position="210"/>
        <end position="233"/>
    </location>
</feature>
<reference evidence="8" key="1">
    <citation type="submission" date="2017-02" db="UniProtKB">
        <authorList>
            <consortium name="WormBaseParasite"/>
        </authorList>
    </citation>
    <scope>IDENTIFICATION</scope>
</reference>